<dbReference type="Gene3D" id="3.40.630.10">
    <property type="entry name" value="Zn peptidases"/>
    <property type="match status" value="1"/>
</dbReference>
<dbReference type="InterPro" id="IPR046450">
    <property type="entry name" value="PA_dom_sf"/>
</dbReference>
<dbReference type="Pfam" id="PF04253">
    <property type="entry name" value="TFR_dimer"/>
    <property type="match status" value="1"/>
</dbReference>
<dbReference type="Pfam" id="PF04389">
    <property type="entry name" value="Peptidase_M28"/>
    <property type="match status" value="1"/>
</dbReference>
<dbReference type="SUPFAM" id="SSF52025">
    <property type="entry name" value="PA domain"/>
    <property type="match status" value="1"/>
</dbReference>
<dbReference type="InterPro" id="IPR036757">
    <property type="entry name" value="TFR-like_dimer_dom_sf"/>
</dbReference>
<evidence type="ECO:0000313" key="6">
    <source>
        <dbReference type="EMBL" id="SGZ40209.1"/>
    </source>
</evidence>
<feature type="domain" description="Peptidase M28" evidence="5">
    <location>
        <begin position="397"/>
        <end position="578"/>
    </location>
</feature>
<keyword evidence="3" id="KW-0812">Transmembrane</keyword>
<gene>
    <name evidence="6" type="ORF">HGUI_02409</name>
</gene>
<feature type="compositionally biased region" description="Basic residues" evidence="2">
    <location>
        <begin position="743"/>
        <end position="757"/>
    </location>
</feature>
<protein>
    <recommendedName>
        <fullName evidence="8">Vacuolar protein sorting-associated protein 70</fullName>
    </recommendedName>
</protein>
<dbReference type="SUPFAM" id="SSF47672">
    <property type="entry name" value="Transferrin receptor-like dimerisation domain"/>
    <property type="match status" value="1"/>
</dbReference>
<proteinExistence type="inferred from homology"/>
<reference evidence="7" key="1">
    <citation type="submission" date="2016-11" db="EMBL/GenBank/DDBJ databases">
        <authorList>
            <person name="Guldener U."/>
        </authorList>
    </citation>
    <scope>NUCLEOTIDE SEQUENCE [LARGE SCALE GENOMIC DNA]</scope>
</reference>
<accession>A0A1L0CP07</accession>
<name>A0A1L0CP07_9ASCO</name>
<feature type="compositionally biased region" description="Basic residues" evidence="2">
    <location>
        <begin position="645"/>
        <end position="664"/>
    </location>
</feature>
<dbReference type="PANTHER" id="PTHR10404">
    <property type="entry name" value="N-ACETYLATED-ALPHA-LINKED ACIDIC DIPEPTIDASE"/>
    <property type="match status" value="1"/>
</dbReference>
<feature type="transmembrane region" description="Helical" evidence="3">
    <location>
        <begin position="30"/>
        <end position="49"/>
    </location>
</feature>
<evidence type="ECO:0000259" key="5">
    <source>
        <dbReference type="Pfam" id="PF04389"/>
    </source>
</evidence>
<dbReference type="EMBL" id="FQNF01000042">
    <property type="protein sequence ID" value="SGZ40209.1"/>
    <property type="molecule type" value="Genomic_DNA"/>
</dbReference>
<keyword evidence="7" id="KW-1185">Reference proteome</keyword>
<feature type="domain" description="Transferrin receptor-like dimerisation" evidence="4">
    <location>
        <begin position="766"/>
        <end position="876"/>
    </location>
</feature>
<dbReference type="InterPro" id="IPR007484">
    <property type="entry name" value="Peptidase_M28"/>
</dbReference>
<dbReference type="GO" id="GO:0004180">
    <property type="term" value="F:carboxypeptidase activity"/>
    <property type="evidence" value="ECO:0007669"/>
    <property type="project" value="TreeGrafter"/>
</dbReference>
<evidence type="ECO:0000256" key="1">
    <source>
        <dbReference type="ARBA" id="ARBA00005634"/>
    </source>
</evidence>
<dbReference type="OrthoDB" id="5841748at2759"/>
<dbReference type="PANTHER" id="PTHR10404:SF46">
    <property type="entry name" value="VACUOLAR PROTEIN SORTING-ASSOCIATED PROTEIN 70"/>
    <property type="match status" value="1"/>
</dbReference>
<dbReference type="Proteomes" id="UP000183365">
    <property type="component" value="Unassembled WGS sequence"/>
</dbReference>
<evidence type="ECO:0008006" key="8">
    <source>
        <dbReference type="Google" id="ProtNLM"/>
    </source>
</evidence>
<comment type="similarity">
    <text evidence="1">Belongs to the peptidase M28 family. M28B subfamily.</text>
</comment>
<sequence>MEKNYFDDTSSSFNYDPIQYSKKRSTLKRVCTNIAKVFVVLLVSLILIYKYNIKTINSLMFKPLTVPDDVDLTITRFLNVLSTTNEAKARSRELTFNPHLAGHDMSDLNSSAVPYIISKFQEYGLSVYNESYNVSLNTPVKTSLQLFGKKTPFSNSSIYGDSSSELIYEASLFEDELPEDPYPDTPIYKGGWHGFSKNGSVEAPYVFVNYGTLEDFNLLKKMNVSTKGHVCIAKYGKIYRGLKVKFGQEIGECSAVVLYSDPGDDYYKVTDGYKAYPEGPARNPSSIQRGSVLFLSDLQENVTDVENIIPKIPSVPCSYGSIKPILEKLNGHGLTCDKMNTLSKDKDWCNGAIEGLTYSTGPAPSELGLTLKVENIQDYSIKTIYNVMGNLSIGAGQPKTERGYIVIGAHRDTWSAGGADPESGTTAILEILRALKFLQDTYSWLPKTNIVFASWDAEEYGLIGSSVYASTHAKDLMSNALAYLNVDVACSGSSLNVQSSPLLNEIIKKSLSRVSYPKDPTLNLDEHFFGNNERIGSLGSGSDYTGFLEHLGIPSLDIGFDAGPEDAAYHYHSNFDSYYWMSTFQDPDYKYHNAISQALGAILLELSENELVQFKTYEYLELIDGFFYDIADQVPEQWYDFVPSHKHKKGKKHGKDCHKIGKKHGHDEKEREKEEKKEKKKEEKSDKKEKKKQEKAAKKEKKKEEKAAKKEKKKEEKAAKKEKKKEEKAAKKEKYAFKDCGKKMKKQDKGKHPKKPKSLIDLMNDVYDQILIKKNKALKIDAESDSLNLDLKNIDWLPYWDQIAIKYRILGQNMKLKYFERKFLNKEGLRGRPFFKHAIYAAGHNYGYASNELPGLRDALDELDVEEFYMWLVKLYHIFS</sequence>
<evidence type="ECO:0000313" key="7">
    <source>
        <dbReference type="Proteomes" id="UP000183365"/>
    </source>
</evidence>
<evidence type="ECO:0000256" key="3">
    <source>
        <dbReference type="SAM" id="Phobius"/>
    </source>
</evidence>
<keyword evidence="3" id="KW-1133">Transmembrane helix</keyword>
<dbReference type="SUPFAM" id="SSF53187">
    <property type="entry name" value="Zn-dependent exopeptidases"/>
    <property type="match status" value="1"/>
</dbReference>
<dbReference type="InterPro" id="IPR039373">
    <property type="entry name" value="Peptidase_M28B"/>
</dbReference>
<organism evidence="6 7">
    <name type="scientific">Hanseniaspora guilliermondii</name>
    <dbReference type="NCBI Taxonomy" id="56406"/>
    <lineage>
        <taxon>Eukaryota</taxon>
        <taxon>Fungi</taxon>
        <taxon>Dikarya</taxon>
        <taxon>Ascomycota</taxon>
        <taxon>Saccharomycotina</taxon>
        <taxon>Saccharomycetes</taxon>
        <taxon>Saccharomycodales</taxon>
        <taxon>Saccharomycodaceae</taxon>
        <taxon>Hanseniaspora</taxon>
    </lineage>
</organism>
<evidence type="ECO:0000256" key="2">
    <source>
        <dbReference type="SAM" id="MobiDB-lite"/>
    </source>
</evidence>
<keyword evidence="3" id="KW-0472">Membrane</keyword>
<dbReference type="FunFam" id="3.40.630.10:FF:000101">
    <property type="entry name" value="N-acetylated alpha-linked acidic dipeptidase like 1"/>
    <property type="match status" value="1"/>
</dbReference>
<evidence type="ECO:0000259" key="4">
    <source>
        <dbReference type="Pfam" id="PF04253"/>
    </source>
</evidence>
<dbReference type="AlphaFoldDB" id="A0A1L0CP07"/>
<dbReference type="InterPro" id="IPR007365">
    <property type="entry name" value="TFR-like_dimer_dom"/>
</dbReference>
<feature type="region of interest" description="Disordered" evidence="2">
    <location>
        <begin position="645"/>
        <end position="728"/>
    </location>
</feature>
<feature type="compositionally biased region" description="Basic and acidic residues" evidence="2">
    <location>
        <begin position="665"/>
        <end position="728"/>
    </location>
</feature>
<dbReference type="VEuPathDB" id="FungiDB:HGUI_02409"/>
<dbReference type="Gene3D" id="1.20.930.40">
    <property type="entry name" value="Transferrin receptor-like, dimerisation domain"/>
    <property type="match status" value="1"/>
</dbReference>
<feature type="region of interest" description="Disordered" evidence="2">
    <location>
        <begin position="738"/>
        <end position="757"/>
    </location>
</feature>
<dbReference type="Gene3D" id="3.50.30.30">
    <property type="match status" value="1"/>
</dbReference>